<dbReference type="Gene3D" id="6.20.270.20">
    <property type="entry name" value="LapD/MoxY periplasmic domain"/>
    <property type="match status" value="1"/>
</dbReference>
<dbReference type="Gene3D" id="3.30.110.200">
    <property type="match status" value="1"/>
</dbReference>
<dbReference type="SMART" id="SM00267">
    <property type="entry name" value="GGDEF"/>
    <property type="match status" value="1"/>
</dbReference>
<dbReference type="Gene3D" id="6.10.340.10">
    <property type="match status" value="1"/>
</dbReference>
<dbReference type="SMART" id="SM00052">
    <property type="entry name" value="EAL"/>
    <property type="match status" value="1"/>
</dbReference>
<dbReference type="InterPro" id="IPR043128">
    <property type="entry name" value="Rev_trsase/Diguanyl_cyclase"/>
</dbReference>
<dbReference type="Gene3D" id="3.20.20.450">
    <property type="entry name" value="EAL domain"/>
    <property type="match status" value="1"/>
</dbReference>
<dbReference type="SUPFAM" id="SSF55073">
    <property type="entry name" value="Nucleotide cyclase"/>
    <property type="match status" value="1"/>
</dbReference>
<dbReference type="PROSITE" id="PS50887">
    <property type="entry name" value="GGDEF"/>
    <property type="match status" value="1"/>
</dbReference>
<dbReference type="InterPro" id="IPR029787">
    <property type="entry name" value="Nucleotide_cyclase"/>
</dbReference>
<dbReference type="EMBL" id="JAQQXP010000001">
    <property type="protein sequence ID" value="MDC8829561.1"/>
    <property type="molecule type" value="Genomic_DNA"/>
</dbReference>
<dbReference type="RefSeq" id="WP_273637997.1">
    <property type="nucleotide sequence ID" value="NZ_JAQQXP010000001.1"/>
</dbReference>
<evidence type="ECO:0000256" key="1">
    <source>
        <dbReference type="SAM" id="Phobius"/>
    </source>
</evidence>
<dbReference type="InterPro" id="IPR003660">
    <property type="entry name" value="HAMP_dom"/>
</dbReference>
<gene>
    <name evidence="5" type="ORF">OIK42_02185</name>
</gene>
<dbReference type="InterPro" id="IPR001633">
    <property type="entry name" value="EAL_dom"/>
</dbReference>
<dbReference type="InterPro" id="IPR035919">
    <property type="entry name" value="EAL_sf"/>
</dbReference>
<sequence length="641" mass="71965">MSLSKQFSLGFIIVLCLVFFSTVWINVNSFRAYIDDQLTSHAQDTATSLGLSISPYIGNEADLPLVETMVNAIFDRGYYQSIVLKDLDGNVILEKVNPPLPEMVPEWFMELFPLTPPTAETEINSGWNIAGTMTVKSHPGMGYAQLWQNAKDTFWFTLALFVIGTLLLFALLRIIITPILAVVRASERISARDFSEIESIPKTRELNLMVRAINKMAGILNKQHKELTAQAQSYYQTAYLDTLTQLGNKLALDNRLSRLFADKEMDPSGFLVIVRLSSLAHVNESEGAQTADIYIKTLSHILTEQGKSLNGEVYRVRGGDFVMLLENINEERCAALLDTLSDEFNAQSLPMYTQGFAHIGAAKFSQLTSKVQLLENADAALTTAKSQPKRWQLASEIDTYRSQSAWRDEFTRILSTKAVDVVKQPVKNFDGSTVYFECFARFKAYNGEDYLPMSQLIAESEHLHCAGKLDCLILEKILTLYSQDPGDPVAINISRASFAERNTLDELITVLQKFASIANNTIIEVNEVCLQNAPDNVHYLADKLRELNAKLTVERVGTSIAAFSQLRKLRPDFIKLDGSFTRNIHLSDDNQFFVRSLVNIAHGLNIQVIAELVEEEIEAQTLQALFVDHVQGYLFCKPRAW</sequence>
<accession>A0ABT5KXT4</accession>
<keyword evidence="1" id="KW-0812">Transmembrane</keyword>
<keyword evidence="1" id="KW-0472">Membrane</keyword>
<dbReference type="InterPro" id="IPR032244">
    <property type="entry name" value="LapD_MoxY_N"/>
</dbReference>
<dbReference type="CDD" id="cd06225">
    <property type="entry name" value="HAMP"/>
    <property type="match status" value="1"/>
</dbReference>
<dbReference type="PANTHER" id="PTHR33121:SF79">
    <property type="entry name" value="CYCLIC DI-GMP PHOSPHODIESTERASE PDED-RELATED"/>
    <property type="match status" value="1"/>
</dbReference>
<dbReference type="InterPro" id="IPR050706">
    <property type="entry name" value="Cyclic-di-GMP_PDE-like"/>
</dbReference>
<name>A0ABT5KXT4_9ALTE</name>
<dbReference type="CDD" id="cd01948">
    <property type="entry name" value="EAL"/>
    <property type="match status" value="1"/>
</dbReference>
<evidence type="ECO:0000313" key="6">
    <source>
        <dbReference type="Proteomes" id="UP001218788"/>
    </source>
</evidence>
<keyword evidence="1" id="KW-1133">Transmembrane helix</keyword>
<dbReference type="InterPro" id="IPR000160">
    <property type="entry name" value="GGDEF_dom"/>
</dbReference>
<feature type="domain" description="EAL" evidence="2">
    <location>
        <begin position="403"/>
        <end position="641"/>
    </location>
</feature>
<evidence type="ECO:0000259" key="4">
    <source>
        <dbReference type="PROSITE" id="PS50887"/>
    </source>
</evidence>
<dbReference type="PROSITE" id="PS50883">
    <property type="entry name" value="EAL"/>
    <property type="match status" value="1"/>
</dbReference>
<reference evidence="5 6" key="1">
    <citation type="submission" date="2022-10" db="EMBL/GenBank/DDBJ databases">
        <title>Alteromonas sp. chi3 Genome sequencing.</title>
        <authorList>
            <person name="Park S."/>
        </authorList>
    </citation>
    <scope>NUCLEOTIDE SEQUENCE [LARGE SCALE GENOMIC DNA]</scope>
    <source>
        <strain evidence="6">chi3</strain>
    </source>
</reference>
<comment type="caution">
    <text evidence="5">The sequence shown here is derived from an EMBL/GenBank/DDBJ whole genome shotgun (WGS) entry which is preliminary data.</text>
</comment>
<proteinExistence type="predicted"/>
<evidence type="ECO:0000313" key="5">
    <source>
        <dbReference type="EMBL" id="MDC8829561.1"/>
    </source>
</evidence>
<dbReference type="InterPro" id="IPR042461">
    <property type="entry name" value="LapD_MoxY_peri_C"/>
</dbReference>
<dbReference type="Pfam" id="PF00990">
    <property type="entry name" value="GGDEF"/>
    <property type="match status" value="1"/>
</dbReference>
<organism evidence="5 6">
    <name type="scientific">Alteromonas gilva</name>
    <dbReference type="NCBI Taxonomy" id="2987522"/>
    <lineage>
        <taxon>Bacteria</taxon>
        <taxon>Pseudomonadati</taxon>
        <taxon>Pseudomonadota</taxon>
        <taxon>Gammaproteobacteria</taxon>
        <taxon>Alteromonadales</taxon>
        <taxon>Alteromonadaceae</taxon>
        <taxon>Alteromonas/Salinimonas group</taxon>
        <taxon>Alteromonas</taxon>
    </lineage>
</organism>
<evidence type="ECO:0000259" key="2">
    <source>
        <dbReference type="PROSITE" id="PS50883"/>
    </source>
</evidence>
<feature type="transmembrane region" description="Helical" evidence="1">
    <location>
        <begin position="7"/>
        <end position="27"/>
    </location>
</feature>
<dbReference type="PANTHER" id="PTHR33121">
    <property type="entry name" value="CYCLIC DI-GMP PHOSPHODIESTERASE PDEF"/>
    <property type="match status" value="1"/>
</dbReference>
<dbReference type="Pfam" id="PF16448">
    <property type="entry name" value="LapD_MoxY_N"/>
    <property type="match status" value="1"/>
</dbReference>
<feature type="transmembrane region" description="Helical" evidence="1">
    <location>
        <begin position="154"/>
        <end position="183"/>
    </location>
</feature>
<dbReference type="Gene3D" id="3.30.70.270">
    <property type="match status" value="1"/>
</dbReference>
<protein>
    <submittedName>
        <fullName evidence="5">EAL domain-containing protein</fullName>
    </submittedName>
</protein>
<dbReference type="PROSITE" id="PS50885">
    <property type="entry name" value="HAMP"/>
    <property type="match status" value="1"/>
</dbReference>
<dbReference type="Proteomes" id="UP001218788">
    <property type="component" value="Unassembled WGS sequence"/>
</dbReference>
<keyword evidence="6" id="KW-1185">Reference proteome</keyword>
<feature type="domain" description="GGDEF" evidence="4">
    <location>
        <begin position="267"/>
        <end position="397"/>
    </location>
</feature>
<feature type="domain" description="HAMP" evidence="3">
    <location>
        <begin position="173"/>
        <end position="225"/>
    </location>
</feature>
<evidence type="ECO:0000259" key="3">
    <source>
        <dbReference type="PROSITE" id="PS50885"/>
    </source>
</evidence>
<dbReference type="SUPFAM" id="SSF141868">
    <property type="entry name" value="EAL domain-like"/>
    <property type="match status" value="1"/>
</dbReference>
<dbReference type="Pfam" id="PF00563">
    <property type="entry name" value="EAL"/>
    <property type="match status" value="1"/>
</dbReference>